<organism evidence="3 4">
    <name type="scientific">Apodospora peruviana</name>
    <dbReference type="NCBI Taxonomy" id="516989"/>
    <lineage>
        <taxon>Eukaryota</taxon>
        <taxon>Fungi</taxon>
        <taxon>Dikarya</taxon>
        <taxon>Ascomycota</taxon>
        <taxon>Pezizomycotina</taxon>
        <taxon>Sordariomycetes</taxon>
        <taxon>Sordariomycetidae</taxon>
        <taxon>Sordariales</taxon>
        <taxon>Lasiosphaeriaceae</taxon>
        <taxon>Apodospora</taxon>
    </lineage>
</organism>
<dbReference type="EMBL" id="JAUEDM010000005">
    <property type="protein sequence ID" value="KAK3315851.1"/>
    <property type="molecule type" value="Genomic_DNA"/>
</dbReference>
<keyword evidence="1" id="KW-1133">Transmembrane helix</keyword>
<feature type="transmembrane region" description="Helical" evidence="1">
    <location>
        <begin position="104"/>
        <end position="125"/>
    </location>
</feature>
<sequence length="413" mass="45126">MASQNPNPIIVPVSKKARRHDIDNLRSFCTAHVIAHHTAIAYGGIDGAMPPHSALFDKASPLFTPFIATNLAYGMGLYFWLSGKMTAQSLSRSKSDTAFIKSKLWRIGVPTLVYSAFIHPLQTVIEKPRKDFKSNIKAYFDEVRSLDGVKGPVWYNATLLVFDIAAVVLGRMLSAQGKASRLSLLAKIYGPLARWGWLGVAGASFLLRTKLPPGKFMPVIGVQPAYLLQYIYAYCLGHVAFHLGKPRVPGPDWSVYKAFAVSLATLPLLFVPNFLKKKGEDGEEGAGGLELGGWNWTAAIYAAWQEFSFVTIAPAVMAAFERNYNHPAGAGIWSPRYSYAAFLLHPPVSWIADMGVTSLLCPGGERPAWMNSRVWQEFGPLLMTTVMSAVNIAGSFGLGRVVINYVPGVSSIL</sequence>
<feature type="transmembrane region" description="Helical" evidence="1">
    <location>
        <begin position="184"/>
        <end position="207"/>
    </location>
</feature>
<keyword evidence="4" id="KW-1185">Reference proteome</keyword>
<evidence type="ECO:0000313" key="4">
    <source>
        <dbReference type="Proteomes" id="UP001283341"/>
    </source>
</evidence>
<comment type="caution">
    <text evidence="3">The sequence shown here is derived from an EMBL/GenBank/DDBJ whole genome shotgun (WGS) entry which is preliminary data.</text>
</comment>
<reference evidence="3" key="1">
    <citation type="journal article" date="2023" name="Mol. Phylogenet. Evol.">
        <title>Genome-scale phylogeny and comparative genomics of the fungal order Sordariales.</title>
        <authorList>
            <person name="Hensen N."/>
            <person name="Bonometti L."/>
            <person name="Westerberg I."/>
            <person name="Brannstrom I.O."/>
            <person name="Guillou S."/>
            <person name="Cros-Aarteil S."/>
            <person name="Calhoun S."/>
            <person name="Haridas S."/>
            <person name="Kuo A."/>
            <person name="Mondo S."/>
            <person name="Pangilinan J."/>
            <person name="Riley R."/>
            <person name="LaButti K."/>
            <person name="Andreopoulos B."/>
            <person name="Lipzen A."/>
            <person name="Chen C."/>
            <person name="Yan M."/>
            <person name="Daum C."/>
            <person name="Ng V."/>
            <person name="Clum A."/>
            <person name="Steindorff A."/>
            <person name="Ohm R.A."/>
            <person name="Martin F."/>
            <person name="Silar P."/>
            <person name="Natvig D.O."/>
            <person name="Lalanne C."/>
            <person name="Gautier V."/>
            <person name="Ament-Velasquez S.L."/>
            <person name="Kruys A."/>
            <person name="Hutchinson M.I."/>
            <person name="Powell A.J."/>
            <person name="Barry K."/>
            <person name="Miller A.N."/>
            <person name="Grigoriev I.V."/>
            <person name="Debuchy R."/>
            <person name="Gladieux P."/>
            <person name="Hiltunen Thoren M."/>
            <person name="Johannesson H."/>
        </authorList>
    </citation>
    <scope>NUCLEOTIDE SEQUENCE</scope>
    <source>
        <strain evidence="3">CBS 118394</strain>
    </source>
</reference>
<dbReference type="GO" id="GO:0016747">
    <property type="term" value="F:acyltransferase activity, transferring groups other than amino-acyl groups"/>
    <property type="evidence" value="ECO:0007669"/>
    <property type="project" value="InterPro"/>
</dbReference>
<feature type="transmembrane region" description="Helical" evidence="1">
    <location>
        <begin position="153"/>
        <end position="172"/>
    </location>
</feature>
<protein>
    <submittedName>
        <fullName evidence="3">Acyltransferase 3</fullName>
    </submittedName>
</protein>
<evidence type="ECO:0000256" key="1">
    <source>
        <dbReference type="SAM" id="Phobius"/>
    </source>
</evidence>
<reference evidence="3" key="2">
    <citation type="submission" date="2023-06" db="EMBL/GenBank/DDBJ databases">
        <authorList>
            <consortium name="Lawrence Berkeley National Laboratory"/>
            <person name="Haridas S."/>
            <person name="Hensen N."/>
            <person name="Bonometti L."/>
            <person name="Westerberg I."/>
            <person name="Brannstrom I.O."/>
            <person name="Guillou S."/>
            <person name="Cros-Aarteil S."/>
            <person name="Calhoun S."/>
            <person name="Kuo A."/>
            <person name="Mondo S."/>
            <person name="Pangilinan J."/>
            <person name="Riley R."/>
            <person name="Labutti K."/>
            <person name="Andreopoulos B."/>
            <person name="Lipzen A."/>
            <person name="Chen C."/>
            <person name="Yanf M."/>
            <person name="Daum C."/>
            <person name="Ng V."/>
            <person name="Clum A."/>
            <person name="Steindorff A."/>
            <person name="Ohm R."/>
            <person name="Martin F."/>
            <person name="Silar P."/>
            <person name="Natvig D."/>
            <person name="Lalanne C."/>
            <person name="Gautier V."/>
            <person name="Ament-Velasquez S.L."/>
            <person name="Kruys A."/>
            <person name="Hutchinson M.I."/>
            <person name="Powell A.J."/>
            <person name="Barry K."/>
            <person name="Miller A.N."/>
            <person name="Grigoriev I.V."/>
            <person name="Debuchy R."/>
            <person name="Gladieux P."/>
            <person name="Thoren M.H."/>
            <person name="Johannesson H."/>
        </authorList>
    </citation>
    <scope>NUCLEOTIDE SEQUENCE</scope>
    <source>
        <strain evidence="3">CBS 118394</strain>
    </source>
</reference>
<name>A0AAE0HZW3_9PEZI</name>
<evidence type="ECO:0000259" key="2">
    <source>
        <dbReference type="Pfam" id="PF01757"/>
    </source>
</evidence>
<feature type="domain" description="Acyltransferase 3" evidence="2">
    <location>
        <begin position="20"/>
        <end position="398"/>
    </location>
</feature>
<dbReference type="Pfam" id="PF01757">
    <property type="entry name" value="Acyl_transf_3"/>
    <property type="match status" value="1"/>
</dbReference>
<dbReference type="PANTHER" id="PTHR36927:SF4">
    <property type="entry name" value="BLR5718 PROTEIN"/>
    <property type="match status" value="1"/>
</dbReference>
<keyword evidence="1" id="KW-0812">Transmembrane</keyword>
<feature type="transmembrane region" description="Helical" evidence="1">
    <location>
        <begin position="62"/>
        <end position="83"/>
    </location>
</feature>
<feature type="transmembrane region" description="Helical" evidence="1">
    <location>
        <begin position="227"/>
        <end position="243"/>
    </location>
</feature>
<keyword evidence="3" id="KW-0808">Transferase</keyword>
<keyword evidence="3" id="KW-0012">Acyltransferase</keyword>
<feature type="transmembrane region" description="Helical" evidence="1">
    <location>
        <begin position="295"/>
        <end position="320"/>
    </location>
</feature>
<dbReference type="PANTHER" id="PTHR36927">
    <property type="entry name" value="BLR4337 PROTEIN"/>
    <property type="match status" value="1"/>
</dbReference>
<gene>
    <name evidence="3" type="ORF">B0H66DRAFT_559882</name>
</gene>
<dbReference type="InterPro" id="IPR050623">
    <property type="entry name" value="Glucan_succinyl_AcylTrfase"/>
</dbReference>
<dbReference type="AlphaFoldDB" id="A0AAE0HZW3"/>
<feature type="transmembrane region" description="Helical" evidence="1">
    <location>
        <begin position="255"/>
        <end position="275"/>
    </location>
</feature>
<dbReference type="Proteomes" id="UP001283341">
    <property type="component" value="Unassembled WGS sequence"/>
</dbReference>
<keyword evidence="1" id="KW-0472">Membrane</keyword>
<evidence type="ECO:0000313" key="3">
    <source>
        <dbReference type="EMBL" id="KAK3315851.1"/>
    </source>
</evidence>
<dbReference type="InterPro" id="IPR002656">
    <property type="entry name" value="Acyl_transf_3_dom"/>
</dbReference>
<accession>A0AAE0HZW3</accession>
<proteinExistence type="predicted"/>